<dbReference type="PANTHER" id="PTHR37844:SF2">
    <property type="entry name" value="SER_THR PROTEIN PHOSPHATASE SUPERFAMILY (AFU_ORTHOLOGUE AFUA_1G14840)"/>
    <property type="match status" value="1"/>
</dbReference>
<keyword evidence="3" id="KW-1185">Reference proteome</keyword>
<proteinExistence type="predicted"/>
<evidence type="ECO:0000259" key="1">
    <source>
        <dbReference type="Pfam" id="PF00149"/>
    </source>
</evidence>
<dbReference type="Gene3D" id="3.60.21.10">
    <property type="match status" value="1"/>
</dbReference>
<dbReference type="STRING" id="41688.A0A2N3MXX3"/>
<dbReference type="Proteomes" id="UP000233524">
    <property type="component" value="Unassembled WGS sequence"/>
</dbReference>
<feature type="domain" description="Calcineurin-like phosphoesterase" evidence="1">
    <location>
        <begin position="53"/>
        <end position="253"/>
    </location>
</feature>
<dbReference type="OrthoDB" id="550558at2759"/>
<accession>A0A2N3MXX3</accession>
<evidence type="ECO:0000313" key="3">
    <source>
        <dbReference type="Proteomes" id="UP000233524"/>
    </source>
</evidence>
<reference evidence="2 3" key="1">
    <citation type="journal article" date="2017" name="G3 (Bethesda)">
        <title>First Draft Genome Sequence of the Pathogenic Fungus Lomentospora prolificans (Formerly Scedosporium prolificans).</title>
        <authorList>
            <person name="Luo R."/>
            <person name="Zimin A."/>
            <person name="Workman R."/>
            <person name="Fan Y."/>
            <person name="Pertea G."/>
            <person name="Grossman N."/>
            <person name="Wear M.P."/>
            <person name="Jia B."/>
            <person name="Miller H."/>
            <person name="Casadevall A."/>
            <person name="Timp W."/>
            <person name="Zhang S.X."/>
            <person name="Salzberg S.L."/>
        </authorList>
    </citation>
    <scope>NUCLEOTIDE SEQUENCE [LARGE SCALE GENOMIC DNA]</scope>
    <source>
        <strain evidence="2 3">JHH-5317</strain>
    </source>
</reference>
<dbReference type="GO" id="GO:0016787">
    <property type="term" value="F:hydrolase activity"/>
    <property type="evidence" value="ECO:0007669"/>
    <property type="project" value="InterPro"/>
</dbReference>
<evidence type="ECO:0000313" key="2">
    <source>
        <dbReference type="EMBL" id="PKS05024.1"/>
    </source>
</evidence>
<dbReference type="InParanoid" id="A0A2N3MXX3"/>
<dbReference type="PANTHER" id="PTHR37844">
    <property type="entry name" value="SER/THR PROTEIN PHOSPHATASE SUPERFAMILY (AFU_ORTHOLOGUE AFUA_1G14840)"/>
    <property type="match status" value="1"/>
</dbReference>
<organism evidence="2 3">
    <name type="scientific">Lomentospora prolificans</name>
    <dbReference type="NCBI Taxonomy" id="41688"/>
    <lineage>
        <taxon>Eukaryota</taxon>
        <taxon>Fungi</taxon>
        <taxon>Dikarya</taxon>
        <taxon>Ascomycota</taxon>
        <taxon>Pezizomycotina</taxon>
        <taxon>Sordariomycetes</taxon>
        <taxon>Hypocreomycetidae</taxon>
        <taxon>Microascales</taxon>
        <taxon>Microascaceae</taxon>
        <taxon>Lomentospora</taxon>
    </lineage>
</organism>
<dbReference type="InterPro" id="IPR029052">
    <property type="entry name" value="Metallo-depent_PP-like"/>
</dbReference>
<comment type="caution">
    <text evidence="2">The sequence shown here is derived from an EMBL/GenBank/DDBJ whole genome shotgun (WGS) entry which is preliminary data.</text>
</comment>
<dbReference type="AlphaFoldDB" id="A0A2N3MXX3"/>
<name>A0A2N3MXX3_9PEZI</name>
<dbReference type="InterPro" id="IPR004843">
    <property type="entry name" value="Calcineurin-like_PHP"/>
</dbReference>
<protein>
    <recommendedName>
        <fullName evidence="1">Calcineurin-like phosphoesterase domain-containing protein</fullName>
    </recommendedName>
</protein>
<gene>
    <name evidence="2" type="ORF">jhhlp_008390</name>
</gene>
<dbReference type="EMBL" id="NLAX01001623">
    <property type="protein sequence ID" value="PKS05024.1"/>
    <property type="molecule type" value="Genomic_DNA"/>
</dbReference>
<dbReference type="VEuPathDB" id="FungiDB:jhhlp_008390"/>
<sequence>MTAFLSKLKSTPGMKNKPIEASSTKFTATFQYMSDLHLELGWQYTTFDFPVMAPYLILAGDIGCLLGYEDYLEFLSRQTARFELVFLVLGNHEFYGLEYKSAIALAKRLEKEPRLKGKMHLLHRKRFNISNGNIVILGCTMWSQVPENHMEAVRIRVKDFKRIHNWTVEKHNETHEEDLRWLKAEIDNLRSEASKEKGVEKIVVVVTHHAPSILKTSRPEQVANPWTSAFATDILESGAWYPVTHWIYGHTHYSTEFTKAAVKVVSNQRGYVFPGKDSEVNGKEEGLDHRFNPSKTIHAIIDAQ</sequence>
<dbReference type="Pfam" id="PF00149">
    <property type="entry name" value="Metallophos"/>
    <property type="match status" value="1"/>
</dbReference>
<dbReference type="SUPFAM" id="SSF56300">
    <property type="entry name" value="Metallo-dependent phosphatases"/>
    <property type="match status" value="1"/>
</dbReference>